<protein>
    <recommendedName>
        <fullName evidence="8">Porin</fullName>
    </recommendedName>
</protein>
<feature type="signal peptide" evidence="1">
    <location>
        <begin position="1"/>
        <end position="24"/>
    </location>
</feature>
<accession>A0A075NXK7</accession>
<gene>
    <name evidence="3" type="ORF">DCW74_20125</name>
    <name evidence="4" type="ORF">DEB45_10855</name>
    <name evidence="2" type="ORF">EP13_12340</name>
</gene>
<dbReference type="SUPFAM" id="SSF56935">
    <property type="entry name" value="Porins"/>
    <property type="match status" value="1"/>
</dbReference>
<reference evidence="2 5" key="1">
    <citation type="submission" date="2014-06" db="EMBL/GenBank/DDBJ databases">
        <title>Genomes of Alteromonas australica, a world apart.</title>
        <authorList>
            <person name="Gonzaga A."/>
            <person name="Lopez-Perez M."/>
            <person name="Rodriguez-Valera F."/>
        </authorList>
    </citation>
    <scope>NUCLEOTIDE SEQUENCE [LARGE SCALE GENOMIC DNA]</scope>
    <source>
        <strain evidence="2 5">H 17</strain>
    </source>
</reference>
<evidence type="ECO:0000313" key="7">
    <source>
        <dbReference type="Proteomes" id="UP000264779"/>
    </source>
</evidence>
<reference evidence="6 7" key="2">
    <citation type="journal article" date="2018" name="Nat. Biotechnol.">
        <title>A standardized bacterial taxonomy based on genome phylogeny substantially revises the tree of life.</title>
        <authorList>
            <person name="Parks D.H."/>
            <person name="Chuvochina M."/>
            <person name="Waite D.W."/>
            <person name="Rinke C."/>
            <person name="Skarshewski A."/>
            <person name="Chaumeil P.A."/>
            <person name="Hugenholtz P."/>
        </authorList>
    </citation>
    <scope>NUCLEOTIDE SEQUENCE [LARGE SCALE GENOMIC DNA]</scope>
    <source>
        <strain evidence="4">UBA11621</strain>
        <strain evidence="3">UBA11978</strain>
    </source>
</reference>
<dbReference type="GeneID" id="78255690"/>
<evidence type="ECO:0008006" key="8">
    <source>
        <dbReference type="Google" id="ProtNLM"/>
    </source>
</evidence>
<keyword evidence="1" id="KW-0732">Signal</keyword>
<dbReference type="EMBL" id="DONK01000158">
    <property type="protein sequence ID" value="HBU51750.1"/>
    <property type="molecule type" value="Genomic_DNA"/>
</dbReference>
<organism evidence="2 5">
    <name type="scientific">Alteromonas australica</name>
    <dbReference type="NCBI Taxonomy" id="589873"/>
    <lineage>
        <taxon>Bacteria</taxon>
        <taxon>Pseudomonadati</taxon>
        <taxon>Pseudomonadota</taxon>
        <taxon>Gammaproteobacteria</taxon>
        <taxon>Alteromonadales</taxon>
        <taxon>Alteromonadaceae</taxon>
        <taxon>Alteromonas/Salinimonas group</taxon>
        <taxon>Alteromonas</taxon>
    </lineage>
</organism>
<dbReference type="eggNOG" id="ENOG50319DB">
    <property type="taxonomic scope" value="Bacteria"/>
</dbReference>
<feature type="chain" id="PRO_5035983872" description="Porin" evidence="1">
    <location>
        <begin position="25"/>
        <end position="277"/>
    </location>
</feature>
<dbReference type="AlphaFoldDB" id="A0A075NXK7"/>
<evidence type="ECO:0000313" key="6">
    <source>
        <dbReference type="Proteomes" id="UP000263517"/>
    </source>
</evidence>
<proteinExistence type="predicted"/>
<evidence type="ECO:0000313" key="3">
    <source>
        <dbReference type="EMBL" id="HAW78030.1"/>
    </source>
</evidence>
<dbReference type="RefSeq" id="WP_044057505.1">
    <property type="nucleotide sequence ID" value="NZ_CALBIY010000103.1"/>
</dbReference>
<dbReference type="KEGG" id="aal:EP13_12340"/>
<evidence type="ECO:0000313" key="5">
    <source>
        <dbReference type="Proteomes" id="UP000056090"/>
    </source>
</evidence>
<name>A0A075NXK7_9ALTE</name>
<dbReference type="Proteomes" id="UP000056090">
    <property type="component" value="Chromosome"/>
</dbReference>
<dbReference type="EMBL" id="CP008849">
    <property type="protein sequence ID" value="AIF99409.1"/>
    <property type="molecule type" value="Genomic_DNA"/>
</dbReference>
<evidence type="ECO:0000313" key="4">
    <source>
        <dbReference type="EMBL" id="HBU51750.1"/>
    </source>
</evidence>
<sequence>MKFRRPLMCAIVLSTSLTTPLALAQTAQIHHEVSLGISDIKDADDKFLGVGYRYYFDTVNMATQPWAISPYLQRANNASVNYFAIDDLNSINIDGEWFYSDTLIVRGRYGRISDERNLSDVTQQRVGISLSTFANDHWEYGAGIDLFDIEEAFYAYDDPTTRYKADDNELSFSIFARYTSFGGTAKSFTPGWDIAMKGTHFDDEFSIEIDADYYLKPNWSVGVAALYENHDGYSSENLVELGTNYWFNPYSSLRFGLGYDTDDGDLGSITLLGTFRF</sequence>
<evidence type="ECO:0000256" key="1">
    <source>
        <dbReference type="SAM" id="SignalP"/>
    </source>
</evidence>
<dbReference type="Proteomes" id="UP000263517">
    <property type="component" value="Unassembled WGS sequence"/>
</dbReference>
<keyword evidence="5" id="KW-1185">Reference proteome</keyword>
<dbReference type="EMBL" id="DNAN01000703">
    <property type="protein sequence ID" value="HAW78030.1"/>
    <property type="molecule type" value="Genomic_DNA"/>
</dbReference>
<dbReference type="Proteomes" id="UP000264779">
    <property type="component" value="Unassembled WGS sequence"/>
</dbReference>
<evidence type="ECO:0000313" key="2">
    <source>
        <dbReference type="EMBL" id="AIF99409.1"/>
    </source>
</evidence>